<reference evidence="11 12" key="1">
    <citation type="submission" date="2015-11" db="EMBL/GenBank/DDBJ databases">
        <authorList>
            <person name="Lin W."/>
        </authorList>
    </citation>
    <scope>NUCLEOTIDE SEQUENCE [LARGE SCALE GENOMIC DNA]</scope>
    <source>
        <strain evidence="11 12">HCH-1</strain>
    </source>
</reference>
<dbReference type="InterPro" id="IPR003730">
    <property type="entry name" value="Cu_polyphenol_OxRdtase"/>
</dbReference>
<name>A0ABR5SC39_9BACT</name>
<evidence type="ECO:0000256" key="7">
    <source>
        <dbReference type="ARBA" id="ARBA00047989"/>
    </source>
</evidence>
<keyword evidence="12" id="KW-1185">Reference proteome</keyword>
<accession>A0ABR5SC39</accession>
<sequence>MNNALIYPEIFNSSGITAFFTGRTVGIDKTKFPLPQNPEPMLYMPVQRHTNTVIIIRKGSNLAELDLGRIGDAVVTDRADVVAGVRTADCVPILLYDSVMAVAGAVHAGWRGTGKGILKAVINIFIEDFGTKPKDILIAFGPSIRGCCYVVGEEVVEAVTLESGKGDYITEKDGRPYVDLVGANTAQALSLGVRRENIWTSGSCTFCDSEYFFSFRKEGTLRGSQGAFISASPHKREYKE</sequence>
<evidence type="ECO:0000256" key="10">
    <source>
        <dbReference type="RuleBase" id="RU361274"/>
    </source>
</evidence>
<dbReference type="Proteomes" id="UP000060487">
    <property type="component" value="Unassembled WGS sequence"/>
</dbReference>
<dbReference type="InterPro" id="IPR011324">
    <property type="entry name" value="Cytotoxic_necrot_fac-like_cat"/>
</dbReference>
<comment type="catalytic activity">
    <reaction evidence="8">
        <text>adenosine + phosphate = alpha-D-ribose 1-phosphate + adenine</text>
        <dbReference type="Rhea" id="RHEA:27642"/>
        <dbReference type="ChEBI" id="CHEBI:16335"/>
        <dbReference type="ChEBI" id="CHEBI:16708"/>
        <dbReference type="ChEBI" id="CHEBI:43474"/>
        <dbReference type="ChEBI" id="CHEBI:57720"/>
        <dbReference type="EC" id="2.4.2.1"/>
    </reaction>
    <physiologicalReaction direction="left-to-right" evidence="8">
        <dbReference type="Rhea" id="RHEA:27643"/>
    </physiologicalReaction>
</comment>
<keyword evidence="6" id="KW-0862">Zinc</keyword>
<evidence type="ECO:0000256" key="4">
    <source>
        <dbReference type="ARBA" id="ARBA00022723"/>
    </source>
</evidence>
<comment type="catalytic activity">
    <reaction evidence="1">
        <text>inosine + phosphate = alpha-D-ribose 1-phosphate + hypoxanthine</text>
        <dbReference type="Rhea" id="RHEA:27646"/>
        <dbReference type="ChEBI" id="CHEBI:17368"/>
        <dbReference type="ChEBI" id="CHEBI:17596"/>
        <dbReference type="ChEBI" id="CHEBI:43474"/>
        <dbReference type="ChEBI" id="CHEBI:57720"/>
        <dbReference type="EC" id="2.4.2.1"/>
    </reaction>
    <physiologicalReaction direction="left-to-right" evidence="1">
        <dbReference type="Rhea" id="RHEA:27647"/>
    </physiologicalReaction>
</comment>
<evidence type="ECO:0000256" key="9">
    <source>
        <dbReference type="ARBA" id="ARBA00049893"/>
    </source>
</evidence>
<dbReference type="Pfam" id="PF02578">
    <property type="entry name" value="Cu-oxidase_4"/>
    <property type="match status" value="1"/>
</dbReference>
<dbReference type="PANTHER" id="PTHR30616">
    <property type="entry name" value="UNCHARACTERIZED PROTEIN YFIH"/>
    <property type="match status" value="1"/>
</dbReference>
<dbReference type="NCBIfam" id="TIGR00726">
    <property type="entry name" value="peptidoglycan editing factor PgeF"/>
    <property type="match status" value="1"/>
</dbReference>
<dbReference type="RefSeq" id="WP_085053840.1">
    <property type="nucleotide sequence ID" value="NZ_LNQR01000129.1"/>
</dbReference>
<organism evidence="11 12">
    <name type="scientific">Candidatus Magnetominusculus xianensis</name>
    <dbReference type="NCBI Taxonomy" id="1748249"/>
    <lineage>
        <taxon>Bacteria</taxon>
        <taxon>Pseudomonadati</taxon>
        <taxon>Nitrospirota</taxon>
        <taxon>Nitrospiria</taxon>
        <taxon>Nitrospirales</taxon>
        <taxon>Nitrospiraceae</taxon>
        <taxon>Candidatus Magnetominusculus</taxon>
    </lineage>
</organism>
<keyword evidence="4" id="KW-0479">Metal-binding</keyword>
<comment type="similarity">
    <text evidence="2 10">Belongs to the purine nucleoside phosphorylase YfiH/LACC1 family.</text>
</comment>
<protein>
    <recommendedName>
        <fullName evidence="10">Purine nucleoside phosphorylase</fullName>
    </recommendedName>
</protein>
<dbReference type="PANTHER" id="PTHR30616:SF2">
    <property type="entry name" value="PURINE NUCLEOSIDE PHOSPHORYLASE LACC1"/>
    <property type="match status" value="1"/>
</dbReference>
<evidence type="ECO:0000256" key="8">
    <source>
        <dbReference type="ARBA" id="ARBA00048968"/>
    </source>
</evidence>
<comment type="caution">
    <text evidence="11">The sequence shown here is derived from an EMBL/GenBank/DDBJ whole genome shotgun (WGS) entry which is preliminary data.</text>
</comment>
<gene>
    <name evidence="11" type="ORF">ASN18_3241</name>
</gene>
<dbReference type="EMBL" id="LNQR01000129">
    <property type="protein sequence ID" value="KWT75641.1"/>
    <property type="molecule type" value="Genomic_DNA"/>
</dbReference>
<evidence type="ECO:0000313" key="12">
    <source>
        <dbReference type="Proteomes" id="UP000060487"/>
    </source>
</evidence>
<evidence type="ECO:0000256" key="6">
    <source>
        <dbReference type="ARBA" id="ARBA00022833"/>
    </source>
</evidence>
<evidence type="ECO:0000313" key="11">
    <source>
        <dbReference type="EMBL" id="KWT75641.1"/>
    </source>
</evidence>
<evidence type="ECO:0000256" key="2">
    <source>
        <dbReference type="ARBA" id="ARBA00007353"/>
    </source>
</evidence>
<dbReference type="InterPro" id="IPR038371">
    <property type="entry name" value="Cu_polyphenol_OxRdtase_sf"/>
</dbReference>
<dbReference type="Gene3D" id="3.60.140.10">
    <property type="entry name" value="CNF1/YfiH-like putative cysteine hydrolases"/>
    <property type="match status" value="1"/>
</dbReference>
<comment type="catalytic activity">
    <reaction evidence="9">
        <text>S-methyl-5'-thioadenosine + phosphate = 5-(methylsulfanyl)-alpha-D-ribose 1-phosphate + adenine</text>
        <dbReference type="Rhea" id="RHEA:11852"/>
        <dbReference type="ChEBI" id="CHEBI:16708"/>
        <dbReference type="ChEBI" id="CHEBI:17509"/>
        <dbReference type="ChEBI" id="CHEBI:43474"/>
        <dbReference type="ChEBI" id="CHEBI:58533"/>
        <dbReference type="EC" id="2.4.2.28"/>
    </reaction>
    <physiologicalReaction direction="left-to-right" evidence="9">
        <dbReference type="Rhea" id="RHEA:11853"/>
    </physiologicalReaction>
</comment>
<evidence type="ECO:0000256" key="3">
    <source>
        <dbReference type="ARBA" id="ARBA00022679"/>
    </source>
</evidence>
<evidence type="ECO:0000256" key="5">
    <source>
        <dbReference type="ARBA" id="ARBA00022801"/>
    </source>
</evidence>
<evidence type="ECO:0000256" key="1">
    <source>
        <dbReference type="ARBA" id="ARBA00000553"/>
    </source>
</evidence>
<dbReference type="SUPFAM" id="SSF64438">
    <property type="entry name" value="CNF1/YfiH-like putative cysteine hydrolases"/>
    <property type="match status" value="1"/>
</dbReference>
<dbReference type="CDD" id="cd16833">
    <property type="entry name" value="YfiH"/>
    <property type="match status" value="1"/>
</dbReference>
<comment type="catalytic activity">
    <reaction evidence="7">
        <text>adenosine + H2O + H(+) = inosine + NH4(+)</text>
        <dbReference type="Rhea" id="RHEA:24408"/>
        <dbReference type="ChEBI" id="CHEBI:15377"/>
        <dbReference type="ChEBI" id="CHEBI:15378"/>
        <dbReference type="ChEBI" id="CHEBI:16335"/>
        <dbReference type="ChEBI" id="CHEBI:17596"/>
        <dbReference type="ChEBI" id="CHEBI:28938"/>
        <dbReference type="EC" id="3.5.4.4"/>
    </reaction>
    <physiologicalReaction direction="left-to-right" evidence="7">
        <dbReference type="Rhea" id="RHEA:24409"/>
    </physiologicalReaction>
</comment>
<proteinExistence type="inferred from homology"/>
<keyword evidence="3" id="KW-0808">Transferase</keyword>
<keyword evidence="5" id="KW-0378">Hydrolase</keyword>